<dbReference type="OrthoDB" id="5649738at2"/>
<proteinExistence type="predicted"/>
<accession>A0A0W0ZT90</accession>
<dbReference type="EMBL" id="LNZA01000001">
    <property type="protein sequence ID" value="KTD72391.1"/>
    <property type="molecule type" value="Genomic_DNA"/>
</dbReference>
<reference evidence="1 2" key="1">
    <citation type="submission" date="2015-11" db="EMBL/GenBank/DDBJ databases">
        <title>Genomic analysis of 38 Legionella species identifies large and diverse effector repertoires.</title>
        <authorList>
            <person name="Burstein D."/>
            <person name="Amaro F."/>
            <person name="Zusman T."/>
            <person name="Lifshitz Z."/>
            <person name="Cohen O."/>
            <person name="Gilbert J.A."/>
            <person name="Pupko T."/>
            <person name="Shuman H.A."/>
            <person name="Segal G."/>
        </authorList>
    </citation>
    <scope>NUCLEOTIDE SEQUENCE [LARGE SCALE GENOMIC DNA]</scope>
    <source>
        <strain evidence="1 2">ATCC 49180</strain>
    </source>
</reference>
<evidence type="ECO:0000313" key="2">
    <source>
        <dbReference type="Proteomes" id="UP000054693"/>
    </source>
</evidence>
<dbReference type="RefSeq" id="WP_058519541.1">
    <property type="nucleotide sequence ID" value="NZ_CAAAIP010000011.1"/>
</dbReference>
<sequence>MWKKAKVIPGFNINSFGAVILSQTKASSLTGKLFSGQTIDLAGCAHIPIKKGKVSYTEMLSSLPSGTDMVHRGMAGHEESINIANEGVVGGGTYAKKPFDLSLPLFIHKPKSRVLLSTSPDPFTVREYMIGFQLIKAKGGIISMNLPSVYVRPQTSRHVDEEQFEYYQKCLEAERDSTEFTRDEDIFDLADGNNETTAIFASKEGEDWRPRIKDLHSIVLVNDAVGRILNGFMKADMVEATTISNPDFHKKVMAIEVFTTSSGEGKLFQEYLSRMTKRAHKLGLIDDGSRILTLADVSKLMNSPEYQEVQRKYKTNGQTMILSFVPKSIPIASEELLKYALHRIESNPEKELASSFNELRM</sequence>
<organism evidence="1 2">
    <name type="scientific">Legionella tucsonensis</name>
    <dbReference type="NCBI Taxonomy" id="40335"/>
    <lineage>
        <taxon>Bacteria</taxon>
        <taxon>Pseudomonadati</taxon>
        <taxon>Pseudomonadota</taxon>
        <taxon>Gammaproteobacteria</taxon>
        <taxon>Legionellales</taxon>
        <taxon>Legionellaceae</taxon>
        <taxon>Legionella</taxon>
    </lineage>
</organism>
<protein>
    <submittedName>
        <fullName evidence="1">Uncharacterized protein</fullName>
    </submittedName>
</protein>
<keyword evidence="2" id="KW-1185">Reference proteome</keyword>
<dbReference type="PATRIC" id="fig|40335.7.peg.246"/>
<gene>
    <name evidence="1" type="ORF">Ltuc_0238</name>
</gene>
<dbReference type="Proteomes" id="UP000054693">
    <property type="component" value="Unassembled WGS sequence"/>
</dbReference>
<name>A0A0W0ZT90_9GAMM</name>
<evidence type="ECO:0000313" key="1">
    <source>
        <dbReference type="EMBL" id="KTD72391.1"/>
    </source>
</evidence>
<dbReference type="STRING" id="40335.Ltuc_0238"/>
<dbReference type="AlphaFoldDB" id="A0A0W0ZT90"/>
<comment type="caution">
    <text evidence="1">The sequence shown here is derived from an EMBL/GenBank/DDBJ whole genome shotgun (WGS) entry which is preliminary data.</text>
</comment>